<dbReference type="InterPro" id="IPR003593">
    <property type="entry name" value="AAA+_ATPase"/>
</dbReference>
<accession>A0ABV8ERD6</accession>
<dbReference type="PANTHER" id="PTHR42711">
    <property type="entry name" value="ABC TRANSPORTER ATP-BINDING PROTEIN"/>
    <property type="match status" value="1"/>
</dbReference>
<dbReference type="SMART" id="SM00382">
    <property type="entry name" value="AAA"/>
    <property type="match status" value="1"/>
</dbReference>
<protein>
    <submittedName>
        <fullName evidence="7">ABC transporter ATP-binding protein</fullName>
    </submittedName>
</protein>
<dbReference type="Gene3D" id="3.40.50.300">
    <property type="entry name" value="P-loop containing nucleotide triphosphate hydrolases"/>
    <property type="match status" value="1"/>
</dbReference>
<proteinExistence type="inferred from homology"/>
<keyword evidence="5 7" id="KW-0067">ATP-binding</keyword>
<dbReference type="Pfam" id="PF13732">
    <property type="entry name" value="DrrA1-3_C"/>
    <property type="match status" value="1"/>
</dbReference>
<evidence type="ECO:0000256" key="1">
    <source>
        <dbReference type="ARBA" id="ARBA00005417"/>
    </source>
</evidence>
<dbReference type="InterPro" id="IPR050763">
    <property type="entry name" value="ABC_transporter_ATP-binding"/>
</dbReference>
<comment type="caution">
    <text evidence="7">The sequence shown here is derived from an EMBL/GenBank/DDBJ whole genome shotgun (WGS) entry which is preliminary data.</text>
</comment>
<comment type="similarity">
    <text evidence="1">Belongs to the ABC transporter superfamily.</text>
</comment>
<dbReference type="InterPro" id="IPR027417">
    <property type="entry name" value="P-loop_NTPase"/>
</dbReference>
<dbReference type="SUPFAM" id="SSF52540">
    <property type="entry name" value="P-loop containing nucleoside triphosphate hydrolases"/>
    <property type="match status" value="1"/>
</dbReference>
<dbReference type="PANTHER" id="PTHR42711:SF5">
    <property type="entry name" value="ABC TRANSPORTER ATP-BINDING PROTEIN NATA"/>
    <property type="match status" value="1"/>
</dbReference>
<dbReference type="RefSeq" id="WP_241296083.1">
    <property type="nucleotide sequence ID" value="NZ_JAKZGR010000012.1"/>
</dbReference>
<dbReference type="PROSITE" id="PS50893">
    <property type="entry name" value="ABC_TRANSPORTER_2"/>
    <property type="match status" value="1"/>
</dbReference>
<dbReference type="Pfam" id="PF00005">
    <property type="entry name" value="ABC_tran"/>
    <property type="match status" value="1"/>
</dbReference>
<evidence type="ECO:0000256" key="3">
    <source>
        <dbReference type="ARBA" id="ARBA00022458"/>
    </source>
</evidence>
<evidence type="ECO:0000259" key="6">
    <source>
        <dbReference type="PROSITE" id="PS50893"/>
    </source>
</evidence>
<dbReference type="InterPro" id="IPR025302">
    <property type="entry name" value="DrrA1/2-like_C"/>
</dbReference>
<evidence type="ECO:0000256" key="4">
    <source>
        <dbReference type="ARBA" id="ARBA00022741"/>
    </source>
</evidence>
<dbReference type="InterPro" id="IPR017871">
    <property type="entry name" value="ABC_transporter-like_CS"/>
</dbReference>
<keyword evidence="8" id="KW-1185">Reference proteome</keyword>
<evidence type="ECO:0000313" key="8">
    <source>
        <dbReference type="Proteomes" id="UP001595766"/>
    </source>
</evidence>
<organism evidence="7 8">
    <name type="scientific">Belliella kenyensis</name>
    <dbReference type="NCBI Taxonomy" id="1472724"/>
    <lineage>
        <taxon>Bacteria</taxon>
        <taxon>Pseudomonadati</taxon>
        <taxon>Bacteroidota</taxon>
        <taxon>Cytophagia</taxon>
        <taxon>Cytophagales</taxon>
        <taxon>Cyclobacteriaceae</taxon>
        <taxon>Belliella</taxon>
    </lineage>
</organism>
<gene>
    <name evidence="7" type="ORF">ACFOUP_17270</name>
</gene>
<reference evidence="8" key="1">
    <citation type="journal article" date="2019" name="Int. J. Syst. Evol. Microbiol.">
        <title>The Global Catalogue of Microorganisms (GCM) 10K type strain sequencing project: providing services to taxonomists for standard genome sequencing and annotation.</title>
        <authorList>
            <consortium name="The Broad Institute Genomics Platform"/>
            <consortium name="The Broad Institute Genome Sequencing Center for Infectious Disease"/>
            <person name="Wu L."/>
            <person name="Ma J."/>
        </authorList>
    </citation>
    <scope>NUCLEOTIDE SEQUENCE [LARGE SCALE GENOMIC DNA]</scope>
    <source>
        <strain evidence="8">CECT 8551</strain>
    </source>
</reference>
<dbReference type="InterPro" id="IPR003439">
    <property type="entry name" value="ABC_transporter-like_ATP-bd"/>
</dbReference>
<dbReference type="PROSITE" id="PS00211">
    <property type="entry name" value="ABC_TRANSPORTER_1"/>
    <property type="match status" value="1"/>
</dbReference>
<dbReference type="GO" id="GO:0005524">
    <property type="term" value="F:ATP binding"/>
    <property type="evidence" value="ECO:0007669"/>
    <property type="project" value="UniProtKB-KW"/>
</dbReference>
<dbReference type="Proteomes" id="UP001595766">
    <property type="component" value="Unassembled WGS sequence"/>
</dbReference>
<keyword evidence="2" id="KW-0813">Transport</keyword>
<evidence type="ECO:0000256" key="5">
    <source>
        <dbReference type="ARBA" id="ARBA00022840"/>
    </source>
</evidence>
<dbReference type="EMBL" id="JBHSAV010000092">
    <property type="protein sequence ID" value="MFC3978139.1"/>
    <property type="molecule type" value="Genomic_DNA"/>
</dbReference>
<name>A0ABV8ERD6_9BACT</name>
<keyword evidence="3" id="KW-0536">Nodulation</keyword>
<evidence type="ECO:0000313" key="7">
    <source>
        <dbReference type="EMBL" id="MFC3978139.1"/>
    </source>
</evidence>
<evidence type="ECO:0000256" key="2">
    <source>
        <dbReference type="ARBA" id="ARBA00022448"/>
    </source>
</evidence>
<keyword evidence="4" id="KW-0547">Nucleotide-binding</keyword>
<feature type="domain" description="ABC transporter" evidence="6">
    <location>
        <begin position="4"/>
        <end position="231"/>
    </location>
</feature>
<sequence length="299" mass="34479">MSILSIHQLYKYFGEHIALEDINLEVPRGMILGILGPNGAGKTTLIRIINQILKQDRGEVKFQNERLHRSHIFNIGYLPEERGLYKKMTVQDQLIYFARIKGVPYKDAQLKVDFWLEKLSVGAWRDKKIEELSKGMAQKIQFIATVIHEPKLLILDEPFSGFDPVNAALIRDEILELKERGVTIMLSTHRMDSVEQLCDHVALINKSKLLLHGAIEEVKERFDDKIFEVKLQASSFDFPISWQVVEKSDLLTLRISQSDYHSNDILSQVMRFGEVRSFGFLRPSMEEIFIKQVKASDHG</sequence>